<feature type="region of interest" description="Disordered" evidence="1">
    <location>
        <begin position="59"/>
        <end position="201"/>
    </location>
</feature>
<accession>H3H4I4</accession>
<dbReference type="InParanoid" id="H3H4I4"/>
<feature type="compositionally biased region" description="Pro residues" evidence="1">
    <location>
        <begin position="156"/>
        <end position="178"/>
    </location>
</feature>
<organism evidence="2 3">
    <name type="scientific">Phytophthora ramorum</name>
    <name type="common">Sudden oak death agent</name>
    <dbReference type="NCBI Taxonomy" id="164328"/>
    <lineage>
        <taxon>Eukaryota</taxon>
        <taxon>Sar</taxon>
        <taxon>Stramenopiles</taxon>
        <taxon>Oomycota</taxon>
        <taxon>Peronosporomycetes</taxon>
        <taxon>Peronosporales</taxon>
        <taxon>Peronosporaceae</taxon>
        <taxon>Phytophthora</taxon>
    </lineage>
</organism>
<keyword evidence="3" id="KW-1185">Reference proteome</keyword>
<reference evidence="3" key="1">
    <citation type="journal article" date="2006" name="Science">
        <title>Phytophthora genome sequences uncover evolutionary origins and mechanisms of pathogenesis.</title>
        <authorList>
            <person name="Tyler B.M."/>
            <person name="Tripathy S."/>
            <person name="Zhang X."/>
            <person name="Dehal P."/>
            <person name="Jiang R.H."/>
            <person name="Aerts A."/>
            <person name="Arredondo F.D."/>
            <person name="Baxter L."/>
            <person name="Bensasson D."/>
            <person name="Beynon J.L."/>
            <person name="Chapman J."/>
            <person name="Damasceno C.M."/>
            <person name="Dorrance A.E."/>
            <person name="Dou D."/>
            <person name="Dickerman A.W."/>
            <person name="Dubchak I.L."/>
            <person name="Garbelotto M."/>
            <person name="Gijzen M."/>
            <person name="Gordon S.G."/>
            <person name="Govers F."/>
            <person name="Grunwald N.J."/>
            <person name="Huang W."/>
            <person name="Ivors K.L."/>
            <person name="Jones R.W."/>
            <person name="Kamoun S."/>
            <person name="Krampis K."/>
            <person name="Lamour K.H."/>
            <person name="Lee M.K."/>
            <person name="McDonald W.H."/>
            <person name="Medina M."/>
            <person name="Meijer H.J."/>
            <person name="Nordberg E.K."/>
            <person name="Maclean D.J."/>
            <person name="Ospina-Giraldo M.D."/>
            <person name="Morris P.F."/>
            <person name="Phuntumart V."/>
            <person name="Putnam N.H."/>
            <person name="Rash S."/>
            <person name="Rose J.K."/>
            <person name="Sakihama Y."/>
            <person name="Salamov A.A."/>
            <person name="Savidor A."/>
            <person name="Scheuring C.F."/>
            <person name="Smith B.M."/>
            <person name="Sobral B.W."/>
            <person name="Terry A."/>
            <person name="Torto-Alalibo T.A."/>
            <person name="Win J."/>
            <person name="Xu Z."/>
            <person name="Zhang H."/>
            <person name="Grigoriev I.V."/>
            <person name="Rokhsar D.S."/>
            <person name="Boore J.L."/>
        </authorList>
    </citation>
    <scope>NUCLEOTIDE SEQUENCE [LARGE SCALE GENOMIC DNA]</scope>
    <source>
        <strain evidence="3">Pr102</strain>
    </source>
</reference>
<dbReference type="OMA" id="KPTERME"/>
<dbReference type="eggNOG" id="ENOG502SR5G">
    <property type="taxonomic scope" value="Eukaryota"/>
</dbReference>
<dbReference type="Proteomes" id="UP000005238">
    <property type="component" value="Unassembled WGS sequence"/>
</dbReference>
<reference evidence="2" key="2">
    <citation type="submission" date="2015-06" db="UniProtKB">
        <authorList>
            <consortium name="EnsemblProtists"/>
        </authorList>
    </citation>
    <scope>IDENTIFICATION</scope>
    <source>
        <strain evidence="2">Pr102</strain>
    </source>
</reference>
<dbReference type="VEuPathDB" id="FungiDB:KRP23_813"/>
<dbReference type="AlphaFoldDB" id="H3H4I4"/>
<dbReference type="EMBL" id="DS566198">
    <property type="status" value="NOT_ANNOTATED_CDS"/>
    <property type="molecule type" value="Genomic_DNA"/>
</dbReference>
<sequence>MGCCLSREDDRFDNTEALLPKGKNGTHKRVEKSVEVDLAKKDGANGSYKSPSAVVAAGDVSKVPAKPQPPKKKPVEDVDLLGLNEKPPTSMDAPVAKAPTPPKPAPPPTAEAPVVKAPTPPKPALPPTAEAPVVKARTPPKPAPPPAAEIPVVKPDSPPKPTETSPPKPAKTSPPKPAQPEETKESPKTSPKKPSEAEDDN</sequence>
<protein>
    <submittedName>
        <fullName evidence="2">Uncharacterized protein</fullName>
    </submittedName>
</protein>
<evidence type="ECO:0000256" key="1">
    <source>
        <dbReference type="SAM" id="MobiDB-lite"/>
    </source>
</evidence>
<dbReference type="STRING" id="164328.H3H4I4"/>
<evidence type="ECO:0000313" key="3">
    <source>
        <dbReference type="Proteomes" id="UP000005238"/>
    </source>
</evidence>
<dbReference type="EnsemblProtists" id="Phyra85487">
    <property type="protein sequence ID" value="Phyra85487"/>
    <property type="gene ID" value="Phyra85487"/>
</dbReference>
<feature type="compositionally biased region" description="Pro residues" evidence="1">
    <location>
        <begin position="139"/>
        <end position="148"/>
    </location>
</feature>
<name>H3H4I4_PHYRM</name>
<dbReference type="VEuPathDB" id="FungiDB:KRP22_6268"/>
<evidence type="ECO:0000313" key="2">
    <source>
        <dbReference type="EnsemblProtists" id="Phyra85487"/>
    </source>
</evidence>
<feature type="compositionally biased region" description="Pro residues" evidence="1">
    <location>
        <begin position="99"/>
        <end position="110"/>
    </location>
</feature>
<feature type="compositionally biased region" description="Low complexity" evidence="1">
    <location>
        <begin position="127"/>
        <end position="137"/>
    </location>
</feature>
<dbReference type="HOGENOM" id="CLU_059475_0_0_1"/>
<proteinExistence type="predicted"/>